<dbReference type="EMBL" id="CP088295">
    <property type="protein sequence ID" value="UUY03233.1"/>
    <property type="molecule type" value="Genomic_DNA"/>
</dbReference>
<reference evidence="3" key="1">
    <citation type="submission" date="2021-11" db="EMBL/GenBank/DDBJ databases">
        <title>Cultivation dependent microbiological survey of springs from the worlds oldest radium mine currently devoted to the extraction of radon-saturated water.</title>
        <authorList>
            <person name="Kapinusova G."/>
            <person name="Smrhova T."/>
            <person name="Strejcek M."/>
            <person name="Suman J."/>
            <person name="Jani K."/>
            <person name="Pajer P."/>
            <person name="Uhlik O."/>
        </authorList>
    </citation>
    <scope>NUCLEOTIDE SEQUENCE [LARGE SCALE GENOMIC DNA]</scope>
    <source>
        <strain evidence="3">J379</strain>
    </source>
</reference>
<dbReference type="SUPFAM" id="SSF51735">
    <property type="entry name" value="NAD(P)-binding Rossmann-fold domains"/>
    <property type="match status" value="1"/>
</dbReference>
<proteinExistence type="predicted"/>
<evidence type="ECO:0000259" key="1">
    <source>
        <dbReference type="Pfam" id="PF05368"/>
    </source>
</evidence>
<evidence type="ECO:0000313" key="3">
    <source>
        <dbReference type="Proteomes" id="UP001058860"/>
    </source>
</evidence>
<sequence length="283" mass="29218">MTDILILGGTGKTGRRLATDLREQGHTVRTAARSGADVTFAWDDPASRVAALQGADRVYLVPPALRLDFAPLVAAFLDEAVAAGVGHVTFLSAGGVQYAPPEVPLRAVELQLAGRDDLTHTILRPSWFLQNLTEGFMQPMVADGELALPAGDGAEAFIDAEDIAAVAAATLADPAAHAGRAYDLTGPEAITHADLVARISAATGRDVRYVDADRAAWIDGVQAAGVPADYAQLLAGLLDLIRDGQGSRPTGDVAAVLGRPARSVDAFIADAAASGVWRAAAPA</sequence>
<accession>A0ABY5PF16</accession>
<dbReference type="Pfam" id="PF05368">
    <property type="entry name" value="NmrA"/>
    <property type="match status" value="1"/>
</dbReference>
<dbReference type="Proteomes" id="UP001058860">
    <property type="component" value="Chromosome"/>
</dbReference>
<dbReference type="Gene3D" id="3.40.50.720">
    <property type="entry name" value="NAD(P)-binding Rossmann-like Domain"/>
    <property type="match status" value="1"/>
</dbReference>
<dbReference type="PANTHER" id="PTHR43162:SF1">
    <property type="entry name" value="PRESTALK A DIFFERENTIATION PROTEIN A"/>
    <property type="match status" value="1"/>
</dbReference>
<dbReference type="PANTHER" id="PTHR43162">
    <property type="match status" value="1"/>
</dbReference>
<protein>
    <submittedName>
        <fullName evidence="2">NmrA family NAD(P)-binding protein</fullName>
    </submittedName>
</protein>
<gene>
    <name evidence="2" type="ORF">LRS13_21570</name>
</gene>
<name>A0ABY5PF16_9ACTN</name>
<keyword evidence="3" id="KW-1185">Reference proteome</keyword>
<dbReference type="InterPro" id="IPR036291">
    <property type="entry name" value="NAD(P)-bd_dom_sf"/>
</dbReference>
<evidence type="ECO:0000313" key="2">
    <source>
        <dbReference type="EMBL" id="UUY03233.1"/>
    </source>
</evidence>
<dbReference type="Gene3D" id="3.90.25.10">
    <property type="entry name" value="UDP-galactose 4-epimerase, domain 1"/>
    <property type="match status" value="1"/>
</dbReference>
<dbReference type="InterPro" id="IPR051604">
    <property type="entry name" value="Ergot_Alk_Oxidoreductase"/>
</dbReference>
<feature type="domain" description="NmrA-like" evidence="1">
    <location>
        <begin position="3"/>
        <end position="233"/>
    </location>
</feature>
<organism evidence="2 3">
    <name type="scientific">Svornostia abyssi</name>
    <dbReference type="NCBI Taxonomy" id="2898438"/>
    <lineage>
        <taxon>Bacteria</taxon>
        <taxon>Bacillati</taxon>
        <taxon>Actinomycetota</taxon>
        <taxon>Thermoleophilia</taxon>
        <taxon>Solirubrobacterales</taxon>
        <taxon>Baekduiaceae</taxon>
        <taxon>Svornostia</taxon>
    </lineage>
</organism>
<dbReference type="RefSeq" id="WP_353863745.1">
    <property type="nucleotide sequence ID" value="NZ_CP088295.1"/>
</dbReference>
<dbReference type="InterPro" id="IPR008030">
    <property type="entry name" value="NmrA-like"/>
</dbReference>